<comment type="caution">
    <text evidence="7">The sequence shown here is derived from an EMBL/GenBank/DDBJ whole genome shotgun (WGS) entry which is preliminary data.</text>
</comment>
<dbReference type="InterPro" id="IPR038010">
    <property type="entry name" value="YhfW_C"/>
</dbReference>
<dbReference type="PROSITE" id="PS51296">
    <property type="entry name" value="RIESKE"/>
    <property type="match status" value="1"/>
</dbReference>
<dbReference type="GO" id="GO:0051537">
    <property type="term" value="F:2 iron, 2 sulfur cluster binding"/>
    <property type="evidence" value="ECO:0007669"/>
    <property type="project" value="UniProtKB-KW"/>
</dbReference>
<dbReference type="Pfam" id="PF00355">
    <property type="entry name" value="Rieske"/>
    <property type="match status" value="1"/>
</dbReference>
<dbReference type="FunFam" id="2.102.10.10:FF:000014">
    <property type="entry name" value="Oxidoreductase, FAD dependent"/>
    <property type="match status" value="1"/>
</dbReference>
<reference evidence="7 8" key="1">
    <citation type="submission" date="2019-07" db="EMBL/GenBank/DDBJ databases">
        <title>Whole genome shotgun sequence of Segetibacter aerophilus NBRC 106135.</title>
        <authorList>
            <person name="Hosoyama A."/>
            <person name="Uohara A."/>
            <person name="Ohji S."/>
            <person name="Ichikawa N."/>
        </authorList>
    </citation>
    <scope>NUCLEOTIDE SEQUENCE [LARGE SCALE GENOMIC DNA]</scope>
    <source>
        <strain evidence="7 8">NBRC 106135</strain>
    </source>
</reference>
<dbReference type="GO" id="GO:0046872">
    <property type="term" value="F:metal ion binding"/>
    <property type="evidence" value="ECO:0007669"/>
    <property type="project" value="UniProtKB-KW"/>
</dbReference>
<dbReference type="GO" id="GO:0005737">
    <property type="term" value="C:cytoplasm"/>
    <property type="evidence" value="ECO:0007669"/>
    <property type="project" value="TreeGrafter"/>
</dbReference>
<accession>A0A512BIW9</accession>
<keyword evidence="2" id="KW-0479">Metal-binding</keyword>
<evidence type="ECO:0000256" key="3">
    <source>
        <dbReference type="ARBA" id="ARBA00023004"/>
    </source>
</evidence>
<evidence type="ECO:0000256" key="5">
    <source>
        <dbReference type="ARBA" id="ARBA00023157"/>
    </source>
</evidence>
<dbReference type="InterPro" id="IPR005805">
    <property type="entry name" value="Rieske_Fe-S_prot_C"/>
</dbReference>
<keyword evidence="8" id="KW-1185">Reference proteome</keyword>
<dbReference type="SUPFAM" id="SSF51905">
    <property type="entry name" value="FAD/NAD(P)-binding domain"/>
    <property type="match status" value="1"/>
</dbReference>
<dbReference type="PRINTS" id="PR00162">
    <property type="entry name" value="RIESKE"/>
</dbReference>
<evidence type="ECO:0000256" key="1">
    <source>
        <dbReference type="ARBA" id="ARBA00022714"/>
    </source>
</evidence>
<dbReference type="EMBL" id="BJYT01000033">
    <property type="protein sequence ID" value="GEO11914.1"/>
    <property type="molecule type" value="Genomic_DNA"/>
</dbReference>
<dbReference type="InterPro" id="IPR036188">
    <property type="entry name" value="FAD/NAD-bd_sf"/>
</dbReference>
<keyword evidence="3" id="KW-0408">Iron</keyword>
<organism evidence="7 8">
    <name type="scientific">Segetibacter aerophilus</name>
    <dbReference type="NCBI Taxonomy" id="670293"/>
    <lineage>
        <taxon>Bacteria</taxon>
        <taxon>Pseudomonadati</taxon>
        <taxon>Bacteroidota</taxon>
        <taxon>Chitinophagia</taxon>
        <taxon>Chitinophagales</taxon>
        <taxon>Chitinophagaceae</taxon>
        <taxon>Segetibacter</taxon>
    </lineage>
</organism>
<evidence type="ECO:0000259" key="6">
    <source>
        <dbReference type="PROSITE" id="PS51296"/>
    </source>
</evidence>
<dbReference type="InterPro" id="IPR006076">
    <property type="entry name" value="FAD-dep_OxRdtase"/>
</dbReference>
<dbReference type="OrthoDB" id="9767869at2"/>
<dbReference type="GO" id="GO:0016020">
    <property type="term" value="C:membrane"/>
    <property type="evidence" value="ECO:0007669"/>
    <property type="project" value="InterPro"/>
</dbReference>
<dbReference type="InterPro" id="IPR036922">
    <property type="entry name" value="Rieske_2Fe-2S_sf"/>
</dbReference>
<evidence type="ECO:0000313" key="8">
    <source>
        <dbReference type="Proteomes" id="UP000321513"/>
    </source>
</evidence>
<dbReference type="PANTHER" id="PTHR13847:SF274">
    <property type="entry name" value="RIESKE 2FE-2S IRON-SULFUR PROTEIN YHFW-RELATED"/>
    <property type="match status" value="1"/>
</dbReference>
<protein>
    <submittedName>
        <fullName evidence="7">(2Fe-2S)-binding protein</fullName>
    </submittedName>
</protein>
<proteinExistence type="predicted"/>
<feature type="domain" description="Rieske" evidence="6">
    <location>
        <begin position="415"/>
        <end position="500"/>
    </location>
</feature>
<sequence length="500" mass="54815">MSSISIWKDKAEETSFSPLRTDITVDVAIVGGGITGLTAAYILSKAGKKVAVLEARKIGEGATGSSTGNLYCTIGSPGLHNVKSKFDEQKIKEVVESRAAAVDFIETVITELNIQCDFKRVPWTLFTEGEAGKSFVEKEMQAAEDAGLTVSKSFAIPLKIETGFTVKKQAQFNPLEYVKALSKKIVSGNCSVYELTKVDDVTEGETCTVKTAGGTVTASQVIMATHSPKGIYAVHMNMGPYREYAVGVTLNGSYPADGVWWDWDGVKQEHYSMRTYDTSKGKILMVLGEMHKVGQKEDNHECYDNLEKFLRERYDVRSVEFRWSAQQFKAADGIPYIGLSSGNSKTYIATGFSADGLTYGTLASMIISDEILGKQNKWAKTYDASRVTPLASAKQFIKENVNVAFEFVKDRFTKNEADEFAEVAVGQGKVMEVDGKKCGVHRDASGKLHVVSAICTHMGCINHWNEVEQSWDCPCHGSRFSIDGEVLEGPAYTALKKVMV</sequence>
<dbReference type="InterPro" id="IPR017941">
    <property type="entry name" value="Rieske_2Fe-2S"/>
</dbReference>
<dbReference type="Gene3D" id="2.102.10.10">
    <property type="entry name" value="Rieske [2Fe-2S] iron-sulphur domain"/>
    <property type="match status" value="1"/>
</dbReference>
<dbReference type="Proteomes" id="UP000321513">
    <property type="component" value="Unassembled WGS sequence"/>
</dbReference>
<dbReference type="Pfam" id="PF01266">
    <property type="entry name" value="DAO"/>
    <property type="match status" value="1"/>
</dbReference>
<evidence type="ECO:0000256" key="4">
    <source>
        <dbReference type="ARBA" id="ARBA00023014"/>
    </source>
</evidence>
<dbReference type="Gene3D" id="3.30.9.10">
    <property type="entry name" value="D-Amino Acid Oxidase, subunit A, domain 2"/>
    <property type="match status" value="1"/>
</dbReference>
<dbReference type="RefSeq" id="WP_147206041.1">
    <property type="nucleotide sequence ID" value="NZ_BJYT01000033.1"/>
</dbReference>
<keyword evidence="4" id="KW-0411">Iron-sulfur</keyword>
<dbReference type="CDD" id="cd03477">
    <property type="entry name" value="Rieske_YhfW_C"/>
    <property type="match status" value="1"/>
</dbReference>
<evidence type="ECO:0000313" key="7">
    <source>
        <dbReference type="EMBL" id="GEO11914.1"/>
    </source>
</evidence>
<dbReference type="SUPFAM" id="SSF50022">
    <property type="entry name" value="ISP domain"/>
    <property type="match status" value="1"/>
</dbReference>
<keyword evidence="5" id="KW-1015">Disulfide bond</keyword>
<dbReference type="Gene3D" id="3.50.50.60">
    <property type="entry name" value="FAD/NAD(P)-binding domain"/>
    <property type="match status" value="1"/>
</dbReference>
<evidence type="ECO:0000256" key="2">
    <source>
        <dbReference type="ARBA" id="ARBA00022723"/>
    </source>
</evidence>
<name>A0A512BIW9_9BACT</name>
<keyword evidence="1" id="KW-0001">2Fe-2S</keyword>
<dbReference type="AlphaFoldDB" id="A0A512BIW9"/>
<gene>
    <name evidence="7" type="ORF">SAE01_44100</name>
</gene>
<dbReference type="PANTHER" id="PTHR13847">
    <property type="entry name" value="SARCOSINE DEHYDROGENASE-RELATED"/>
    <property type="match status" value="1"/>
</dbReference>